<sequence length="170" mass="17675">MRAAVLGLAALLVLTGCSGGADPTPPGEVIPVADRDPAPPVAGDLLGGGTFDPARTDGVVTVVNFWGSWCPPCRLEVPELQDLADRNPDVLVVGVALRDSPELAEQFRVHQGISYPSIDDPGGELATAFRAWPLTSTPSTVVLDDRGRVAAAYPGPVSAEDLQRAVDQLA</sequence>
<keyword evidence="3" id="KW-0735">Signal-anchor</keyword>
<feature type="domain" description="Thioredoxin" evidence="7">
    <location>
        <begin position="24"/>
        <end position="170"/>
    </location>
</feature>
<feature type="signal peptide" evidence="6">
    <location>
        <begin position="1"/>
        <end position="21"/>
    </location>
</feature>
<dbReference type="GO" id="GO:0016491">
    <property type="term" value="F:oxidoreductase activity"/>
    <property type="evidence" value="ECO:0007669"/>
    <property type="project" value="InterPro"/>
</dbReference>
<dbReference type="RefSeq" id="WP_091068024.1">
    <property type="nucleotide sequence ID" value="NZ_FNCF01000007.1"/>
</dbReference>
<comment type="subcellular location">
    <subcellularLocation>
        <location evidence="1">Cell envelope</location>
    </subcellularLocation>
</comment>
<keyword evidence="2" id="KW-0201">Cytochrome c-type biogenesis</keyword>
<dbReference type="InterPro" id="IPR000866">
    <property type="entry name" value="AhpC/TSA"/>
</dbReference>
<evidence type="ECO:0000256" key="6">
    <source>
        <dbReference type="SAM" id="SignalP"/>
    </source>
</evidence>
<keyword evidence="9" id="KW-1185">Reference proteome</keyword>
<dbReference type="InterPro" id="IPR036249">
    <property type="entry name" value="Thioredoxin-like_sf"/>
</dbReference>
<dbReference type="GO" id="GO:0030313">
    <property type="term" value="C:cell envelope"/>
    <property type="evidence" value="ECO:0007669"/>
    <property type="project" value="UniProtKB-SubCell"/>
</dbReference>
<dbReference type="InterPro" id="IPR017937">
    <property type="entry name" value="Thioredoxin_CS"/>
</dbReference>
<feature type="chain" id="PRO_5011603256" evidence="6">
    <location>
        <begin position="22"/>
        <end position="170"/>
    </location>
</feature>
<gene>
    <name evidence="8" type="ORF">SAMN05660324_4113</name>
</gene>
<reference evidence="9" key="1">
    <citation type="submission" date="2016-10" db="EMBL/GenBank/DDBJ databases">
        <authorList>
            <person name="Varghese N."/>
            <person name="Submissions S."/>
        </authorList>
    </citation>
    <scope>NUCLEOTIDE SEQUENCE [LARGE SCALE GENOMIC DNA]</scope>
    <source>
        <strain evidence="9">DSM 44526</strain>
    </source>
</reference>
<evidence type="ECO:0000256" key="3">
    <source>
        <dbReference type="ARBA" id="ARBA00022968"/>
    </source>
</evidence>
<dbReference type="GO" id="GO:0017004">
    <property type="term" value="P:cytochrome complex assembly"/>
    <property type="evidence" value="ECO:0007669"/>
    <property type="project" value="UniProtKB-KW"/>
</dbReference>
<name>A0A1G7YWE2_9ACTN</name>
<keyword evidence="6" id="KW-0732">Signal</keyword>
<dbReference type="PROSITE" id="PS51352">
    <property type="entry name" value="THIOREDOXIN_2"/>
    <property type="match status" value="1"/>
</dbReference>
<dbReference type="GO" id="GO:0016209">
    <property type="term" value="F:antioxidant activity"/>
    <property type="evidence" value="ECO:0007669"/>
    <property type="project" value="InterPro"/>
</dbReference>
<evidence type="ECO:0000256" key="1">
    <source>
        <dbReference type="ARBA" id="ARBA00004196"/>
    </source>
</evidence>
<organism evidence="8 9">
    <name type="scientific">Klenkia brasiliensis</name>
    <dbReference type="NCBI Taxonomy" id="333142"/>
    <lineage>
        <taxon>Bacteria</taxon>
        <taxon>Bacillati</taxon>
        <taxon>Actinomycetota</taxon>
        <taxon>Actinomycetes</taxon>
        <taxon>Geodermatophilales</taxon>
        <taxon>Geodermatophilaceae</taxon>
        <taxon>Klenkia</taxon>
    </lineage>
</organism>
<dbReference type="InterPro" id="IPR013766">
    <property type="entry name" value="Thioredoxin_domain"/>
</dbReference>
<dbReference type="InterPro" id="IPR050553">
    <property type="entry name" value="Thioredoxin_ResA/DsbE_sf"/>
</dbReference>
<evidence type="ECO:0000259" key="7">
    <source>
        <dbReference type="PROSITE" id="PS51352"/>
    </source>
</evidence>
<keyword evidence="3" id="KW-0812">Transmembrane</keyword>
<keyword evidence="4" id="KW-1015">Disulfide bond</keyword>
<proteinExistence type="predicted"/>
<dbReference type="PANTHER" id="PTHR42852:SF6">
    <property type="entry name" value="THIOL:DISULFIDE INTERCHANGE PROTEIN DSBE"/>
    <property type="match status" value="1"/>
</dbReference>
<dbReference type="Proteomes" id="UP000198863">
    <property type="component" value="Unassembled WGS sequence"/>
</dbReference>
<dbReference type="Gene3D" id="3.40.30.10">
    <property type="entry name" value="Glutaredoxin"/>
    <property type="match status" value="1"/>
</dbReference>
<accession>A0A1G7YWE2</accession>
<evidence type="ECO:0000256" key="4">
    <source>
        <dbReference type="ARBA" id="ARBA00023157"/>
    </source>
</evidence>
<dbReference type="EMBL" id="FNCF01000007">
    <property type="protein sequence ID" value="SDH00707.1"/>
    <property type="molecule type" value="Genomic_DNA"/>
</dbReference>
<evidence type="ECO:0000313" key="9">
    <source>
        <dbReference type="Proteomes" id="UP000198863"/>
    </source>
</evidence>
<keyword evidence="5" id="KW-0676">Redox-active center</keyword>
<dbReference type="SUPFAM" id="SSF52833">
    <property type="entry name" value="Thioredoxin-like"/>
    <property type="match status" value="1"/>
</dbReference>
<evidence type="ECO:0000313" key="8">
    <source>
        <dbReference type="EMBL" id="SDH00707.1"/>
    </source>
</evidence>
<dbReference type="PROSITE" id="PS00194">
    <property type="entry name" value="THIOREDOXIN_1"/>
    <property type="match status" value="1"/>
</dbReference>
<evidence type="ECO:0000256" key="2">
    <source>
        <dbReference type="ARBA" id="ARBA00022748"/>
    </source>
</evidence>
<dbReference type="Pfam" id="PF00578">
    <property type="entry name" value="AhpC-TSA"/>
    <property type="match status" value="1"/>
</dbReference>
<dbReference type="OrthoDB" id="9796554at2"/>
<dbReference type="CDD" id="cd02966">
    <property type="entry name" value="TlpA_like_family"/>
    <property type="match status" value="1"/>
</dbReference>
<evidence type="ECO:0000256" key="5">
    <source>
        <dbReference type="ARBA" id="ARBA00023284"/>
    </source>
</evidence>
<dbReference type="PANTHER" id="PTHR42852">
    <property type="entry name" value="THIOL:DISULFIDE INTERCHANGE PROTEIN DSBE"/>
    <property type="match status" value="1"/>
</dbReference>
<dbReference type="PROSITE" id="PS51257">
    <property type="entry name" value="PROKAR_LIPOPROTEIN"/>
    <property type="match status" value="1"/>
</dbReference>
<protein>
    <submittedName>
        <fullName evidence="8">Peroxiredoxin</fullName>
    </submittedName>
</protein>
<dbReference type="AlphaFoldDB" id="A0A1G7YWE2"/>